<evidence type="ECO:0000313" key="1">
    <source>
        <dbReference type="EMBL" id="RAR86070.1"/>
    </source>
</evidence>
<proteinExistence type="predicted"/>
<keyword evidence="2" id="KW-1185">Reference proteome</keyword>
<organism evidence="1 2">
    <name type="scientific">Paracidovorax anthurii</name>
    <dbReference type="NCBI Taxonomy" id="78229"/>
    <lineage>
        <taxon>Bacteria</taxon>
        <taxon>Pseudomonadati</taxon>
        <taxon>Pseudomonadota</taxon>
        <taxon>Betaproteobacteria</taxon>
        <taxon>Burkholderiales</taxon>
        <taxon>Comamonadaceae</taxon>
        <taxon>Paracidovorax</taxon>
    </lineage>
</organism>
<dbReference type="RefSeq" id="WP_170146155.1">
    <property type="nucleotide sequence ID" value="NZ_CBCSGC010000002.1"/>
</dbReference>
<dbReference type="EMBL" id="QLTA01000002">
    <property type="protein sequence ID" value="RAR86070.1"/>
    <property type="molecule type" value="Genomic_DNA"/>
</dbReference>
<protein>
    <submittedName>
        <fullName evidence="1">Uncharacterized protein</fullName>
    </submittedName>
</protein>
<reference evidence="1 2" key="1">
    <citation type="submission" date="2018-06" db="EMBL/GenBank/DDBJ databases">
        <title>Genomic Encyclopedia of Archaeal and Bacterial Type Strains, Phase II (KMG-II): from individual species to whole genera.</title>
        <authorList>
            <person name="Goeker M."/>
        </authorList>
    </citation>
    <scope>NUCLEOTIDE SEQUENCE [LARGE SCALE GENOMIC DNA]</scope>
    <source>
        <strain evidence="1 2">CFPB 3232</strain>
    </source>
</reference>
<accession>A0A328ZIQ5</accession>
<gene>
    <name evidence="1" type="ORF">AX018_100231</name>
</gene>
<dbReference type="AlphaFoldDB" id="A0A328ZIQ5"/>
<sequence>MMDNPFKAGIHAGVQTYYGTVEDRVNAVARFDRSQCEAALQVPALQKTVAAAVQRRIRWLDKVVTRIHFEDCGQDFLHWELDSKGKVIGCEPFQASVWCGKEVVQPGRLAVGDLVHFYESQGKTFRHIRYRVAKVERFSKNPS</sequence>
<name>A0A328ZIQ5_9BURK</name>
<comment type="caution">
    <text evidence="1">The sequence shown here is derived from an EMBL/GenBank/DDBJ whole genome shotgun (WGS) entry which is preliminary data.</text>
</comment>
<evidence type="ECO:0000313" key="2">
    <source>
        <dbReference type="Proteomes" id="UP000248856"/>
    </source>
</evidence>
<dbReference type="Proteomes" id="UP000248856">
    <property type="component" value="Unassembled WGS sequence"/>
</dbReference>